<reference evidence="1" key="1">
    <citation type="submission" date="2012-02" db="EMBL/GenBank/DDBJ databases">
        <title>The complete genome of Frateuria aurantia DSM 6220.</title>
        <authorList>
            <consortium name="US DOE Joint Genome Institute (JGI-PGF)"/>
            <person name="Lucas S."/>
            <person name="Copeland A."/>
            <person name="Lapidus A."/>
            <person name="Glavina del Rio T."/>
            <person name="Dalin E."/>
            <person name="Tice H."/>
            <person name="Bruce D."/>
            <person name="Goodwin L."/>
            <person name="Pitluck S."/>
            <person name="Peters L."/>
            <person name="Ovchinnikova G."/>
            <person name="Teshima H."/>
            <person name="Kyrpides N."/>
            <person name="Mavromatis K."/>
            <person name="Ivanova N."/>
            <person name="Brettin T."/>
            <person name="Detter J.C."/>
            <person name="Han C."/>
            <person name="Larimer F."/>
            <person name="Land M."/>
            <person name="Hauser L."/>
            <person name="Markowitz V."/>
            <person name="Cheng J.-F."/>
            <person name="Hugenholtz P."/>
            <person name="Woyke T."/>
            <person name="Wu D."/>
            <person name="Brambilla E."/>
            <person name="Klenk H.-P."/>
            <person name="Eisen J.A."/>
        </authorList>
    </citation>
    <scope>NUCLEOTIDE SEQUENCE</scope>
    <source>
        <strain evidence="1">DSM 6220</strain>
    </source>
</reference>
<dbReference type="SUPFAM" id="SSF158997">
    <property type="entry name" value="Trm112p-like"/>
    <property type="match status" value="1"/>
</dbReference>
<dbReference type="GO" id="GO:0005829">
    <property type="term" value="C:cytosol"/>
    <property type="evidence" value="ECO:0007669"/>
    <property type="project" value="TreeGrafter"/>
</dbReference>
<dbReference type="Proteomes" id="UP000005234">
    <property type="component" value="Chromosome"/>
</dbReference>
<gene>
    <name evidence="1" type="ordered locus">Fraau_2237</name>
</gene>
<sequence>MDKRLLDILCCPVSKRPLRMATARELAALNQMVEQASLVTVADVTVTEALREALITTDGQLVYRIHDGIPVMLPEEGIGTQQLPHGSID</sequence>
<dbReference type="AlphaFoldDB" id="H8L4Q8"/>
<dbReference type="EMBL" id="CP003350">
    <property type="protein sequence ID" value="AFC86613.1"/>
    <property type="molecule type" value="Genomic_DNA"/>
</dbReference>
<dbReference type="PANTHER" id="PTHR33505:SF4">
    <property type="entry name" value="PROTEIN PREY, MITOCHONDRIAL"/>
    <property type="match status" value="1"/>
</dbReference>
<dbReference type="PANTHER" id="PTHR33505">
    <property type="entry name" value="ZGC:162634"/>
    <property type="match status" value="1"/>
</dbReference>
<dbReference type="HOGENOM" id="CLU_181422_0_0_6"/>
<dbReference type="KEGG" id="fau:Fraau_2237"/>
<proteinExistence type="predicted"/>
<dbReference type="eggNOG" id="COG2835">
    <property type="taxonomic scope" value="Bacteria"/>
</dbReference>
<protein>
    <submittedName>
        <fullName evidence="1">Uncharacterized protein</fullName>
    </submittedName>
</protein>
<keyword evidence="2" id="KW-1185">Reference proteome</keyword>
<dbReference type="RefSeq" id="WP_014403616.1">
    <property type="nucleotide sequence ID" value="NC_017033.1"/>
</dbReference>
<dbReference type="InterPro" id="IPR005651">
    <property type="entry name" value="Trm112-like"/>
</dbReference>
<evidence type="ECO:0000313" key="1">
    <source>
        <dbReference type="EMBL" id="AFC86613.1"/>
    </source>
</evidence>
<accession>H8L4Q8</accession>
<dbReference type="OrthoDB" id="9812205at2"/>
<evidence type="ECO:0000313" key="2">
    <source>
        <dbReference type="Proteomes" id="UP000005234"/>
    </source>
</evidence>
<dbReference type="Pfam" id="PF03966">
    <property type="entry name" value="Trm112p"/>
    <property type="match status" value="1"/>
</dbReference>
<dbReference type="Gene3D" id="2.20.25.10">
    <property type="match status" value="1"/>
</dbReference>
<name>H8L4Q8_FRAAD</name>
<organism evidence="1 2">
    <name type="scientific">Frateuria aurantia (strain ATCC 33424 / DSM 6220 / KCTC 2777 / LMG 1558 / NBRC 3245 / NCIMB 13370)</name>
    <name type="common">Acetobacter aurantius</name>
    <dbReference type="NCBI Taxonomy" id="767434"/>
    <lineage>
        <taxon>Bacteria</taxon>
        <taxon>Pseudomonadati</taxon>
        <taxon>Pseudomonadota</taxon>
        <taxon>Gammaproteobacteria</taxon>
        <taxon>Lysobacterales</taxon>
        <taxon>Rhodanobacteraceae</taxon>
        <taxon>Frateuria</taxon>
    </lineage>
</organism>
<dbReference type="STRING" id="767434.Fraau_2237"/>